<feature type="domain" description="CHAT" evidence="1">
    <location>
        <begin position="25"/>
        <end position="224"/>
    </location>
</feature>
<name>A0A1W1CU69_9ZZZZ</name>
<proteinExistence type="predicted"/>
<dbReference type="GO" id="GO:0004056">
    <property type="term" value="F:argininosuccinate lyase activity"/>
    <property type="evidence" value="ECO:0007669"/>
    <property type="project" value="UniProtKB-EC"/>
</dbReference>
<evidence type="ECO:0000313" key="2">
    <source>
        <dbReference type="EMBL" id="SFV69222.1"/>
    </source>
</evidence>
<evidence type="ECO:0000259" key="1">
    <source>
        <dbReference type="Pfam" id="PF12770"/>
    </source>
</evidence>
<dbReference type="Pfam" id="PF12770">
    <property type="entry name" value="CHAT"/>
    <property type="match status" value="1"/>
</dbReference>
<keyword evidence="2" id="KW-0456">Lyase</keyword>
<protein>
    <submittedName>
        <fullName evidence="2">Argininosuccinate lyase</fullName>
        <ecNumber evidence="2">4.3.2.1</ecNumber>
    </submittedName>
</protein>
<gene>
    <name evidence="2" type="ORF">MNB_SV-14-1648</name>
</gene>
<organism evidence="2">
    <name type="scientific">hydrothermal vent metagenome</name>
    <dbReference type="NCBI Taxonomy" id="652676"/>
    <lineage>
        <taxon>unclassified sequences</taxon>
        <taxon>metagenomes</taxon>
        <taxon>ecological metagenomes</taxon>
    </lineage>
</organism>
<sequence length="229" mass="25395">MFSYLDYENTDGLAKTIGNIEGTKSLVNSGTKVKRLSATKDEAKNIKDIFAQKNVYTYSDRKGTKEVLNALDSPKILHLSTHSFYGKDDKSNVDSLLKSGMALSGYNNFIAKEDTRGIMTALEFSNLNLYHTDLVLFSSCESGLGNIYSSEGVYGLNKGAKLAGAKRVISTLWSVDAIASLKLTNSFYKYLKENNMKGYANALRETKKEMIKEGYAPFYWAGFVENGID</sequence>
<dbReference type="InterPro" id="IPR024983">
    <property type="entry name" value="CHAT_dom"/>
</dbReference>
<accession>A0A1W1CU69</accession>
<dbReference type="EC" id="4.3.2.1" evidence="2"/>
<reference evidence="2" key="1">
    <citation type="submission" date="2016-10" db="EMBL/GenBank/DDBJ databases">
        <authorList>
            <person name="de Groot N.N."/>
        </authorList>
    </citation>
    <scope>NUCLEOTIDE SEQUENCE</scope>
</reference>
<dbReference type="EMBL" id="FPHN01000269">
    <property type="protein sequence ID" value="SFV69222.1"/>
    <property type="molecule type" value="Genomic_DNA"/>
</dbReference>
<dbReference type="AlphaFoldDB" id="A0A1W1CU69"/>